<dbReference type="CDD" id="cd02440">
    <property type="entry name" value="AdoMet_MTases"/>
    <property type="match status" value="1"/>
</dbReference>
<comment type="similarity">
    <text evidence="1">Belongs to the nicotianamine synthase (NAS)-like family.</text>
</comment>
<dbReference type="PROSITE" id="PS51142">
    <property type="entry name" value="NAS"/>
    <property type="match status" value="1"/>
</dbReference>
<dbReference type="PANTHER" id="PTHR32266:SF12">
    <property type="entry name" value="NICOTIANAMINE SYNTHASE 3"/>
    <property type="match status" value="1"/>
</dbReference>
<dbReference type="Gene3D" id="3.40.50.150">
    <property type="entry name" value="Vaccinia Virus protein VP39"/>
    <property type="match status" value="1"/>
</dbReference>
<name>A0A6A6ZN78_9PLEO</name>
<dbReference type="Pfam" id="PF03059">
    <property type="entry name" value="NAS"/>
    <property type="match status" value="1"/>
</dbReference>
<evidence type="ECO:0000256" key="1">
    <source>
        <dbReference type="ARBA" id="ARBA00007009"/>
    </source>
</evidence>
<keyword evidence="5" id="KW-1185">Reference proteome</keyword>
<organism evidence="4 5">
    <name type="scientific">Ophiobolus disseminans</name>
    <dbReference type="NCBI Taxonomy" id="1469910"/>
    <lineage>
        <taxon>Eukaryota</taxon>
        <taxon>Fungi</taxon>
        <taxon>Dikarya</taxon>
        <taxon>Ascomycota</taxon>
        <taxon>Pezizomycotina</taxon>
        <taxon>Dothideomycetes</taxon>
        <taxon>Pleosporomycetidae</taxon>
        <taxon>Pleosporales</taxon>
        <taxon>Pleosporineae</taxon>
        <taxon>Phaeosphaeriaceae</taxon>
        <taxon>Ophiobolus</taxon>
    </lineage>
</organism>
<dbReference type="AlphaFoldDB" id="A0A6A6ZN78"/>
<accession>A0A6A6ZN78</accession>
<evidence type="ECO:0000313" key="5">
    <source>
        <dbReference type="Proteomes" id="UP000799424"/>
    </source>
</evidence>
<reference evidence="4" key="1">
    <citation type="journal article" date="2020" name="Stud. Mycol.">
        <title>101 Dothideomycetes genomes: a test case for predicting lifestyles and emergence of pathogens.</title>
        <authorList>
            <person name="Haridas S."/>
            <person name="Albert R."/>
            <person name="Binder M."/>
            <person name="Bloem J."/>
            <person name="Labutti K."/>
            <person name="Salamov A."/>
            <person name="Andreopoulos B."/>
            <person name="Baker S."/>
            <person name="Barry K."/>
            <person name="Bills G."/>
            <person name="Bluhm B."/>
            <person name="Cannon C."/>
            <person name="Castanera R."/>
            <person name="Culley D."/>
            <person name="Daum C."/>
            <person name="Ezra D."/>
            <person name="Gonzalez J."/>
            <person name="Henrissat B."/>
            <person name="Kuo A."/>
            <person name="Liang C."/>
            <person name="Lipzen A."/>
            <person name="Lutzoni F."/>
            <person name="Magnuson J."/>
            <person name="Mondo S."/>
            <person name="Nolan M."/>
            <person name="Ohm R."/>
            <person name="Pangilinan J."/>
            <person name="Park H.-J."/>
            <person name="Ramirez L."/>
            <person name="Alfaro M."/>
            <person name="Sun H."/>
            <person name="Tritt A."/>
            <person name="Yoshinaga Y."/>
            <person name="Zwiers L.-H."/>
            <person name="Turgeon B."/>
            <person name="Goodwin S."/>
            <person name="Spatafora J."/>
            <person name="Crous P."/>
            <person name="Grigoriev I."/>
        </authorList>
    </citation>
    <scope>NUCLEOTIDE SEQUENCE</scope>
    <source>
        <strain evidence="4">CBS 113818</strain>
    </source>
</reference>
<evidence type="ECO:0000256" key="2">
    <source>
        <dbReference type="ARBA" id="ARBA00022679"/>
    </source>
</evidence>
<keyword evidence="3" id="KW-0949">S-adenosyl-L-methionine</keyword>
<sequence length="302" mass="33097">MDIAPATTRVITPPRTPTALTTSAHKLVSEIRDIYDRLSSLPSLAPGPQINGLLTRLVNLCIKPFSVEFTKCFFSINGVAHLCEQLRPLCASAEGELEKFWATQIIREAQSALCPSPKLLASFPYHQNYIDLSRLECLTLEAFLPAPPHKIAFIGSGPLPLTSLCMLDRHPKAAVHNIDRDAAALNISRQLCASLGYGSMSFACEDITKNSNTDWESFEVIFLAALVGTNTDSKMAILSSLASRLRPGTLVVARSAQGMRSVLYPVLELSVELERTGLEVLVEVHPWTKVVNSVVVMKVKKR</sequence>
<dbReference type="SUPFAM" id="SSF53335">
    <property type="entry name" value="S-adenosyl-L-methionine-dependent methyltransferases"/>
    <property type="match status" value="1"/>
</dbReference>
<dbReference type="InterPro" id="IPR004298">
    <property type="entry name" value="Nicotian_synth"/>
</dbReference>
<dbReference type="GO" id="GO:0030418">
    <property type="term" value="P:nicotianamine biosynthetic process"/>
    <property type="evidence" value="ECO:0007669"/>
    <property type="project" value="InterPro"/>
</dbReference>
<protein>
    <submittedName>
        <fullName evidence="4">Nicotianamine synthase</fullName>
    </submittedName>
</protein>
<dbReference type="GO" id="GO:0030410">
    <property type="term" value="F:nicotianamine synthase activity"/>
    <property type="evidence" value="ECO:0007669"/>
    <property type="project" value="InterPro"/>
</dbReference>
<keyword evidence="2" id="KW-0808">Transferase</keyword>
<dbReference type="OrthoDB" id="1858069at2759"/>
<gene>
    <name evidence="4" type="ORF">CC86DRAFT_300276</name>
</gene>
<dbReference type="Proteomes" id="UP000799424">
    <property type="component" value="Unassembled WGS sequence"/>
</dbReference>
<dbReference type="PANTHER" id="PTHR32266">
    <property type="entry name" value="NICOTIANAMINE SYNTHASE 3"/>
    <property type="match status" value="1"/>
</dbReference>
<evidence type="ECO:0000256" key="3">
    <source>
        <dbReference type="ARBA" id="ARBA00022691"/>
    </source>
</evidence>
<dbReference type="InterPro" id="IPR029063">
    <property type="entry name" value="SAM-dependent_MTases_sf"/>
</dbReference>
<proteinExistence type="inferred from homology"/>
<evidence type="ECO:0000313" key="4">
    <source>
        <dbReference type="EMBL" id="KAF2822561.1"/>
    </source>
</evidence>
<dbReference type="EMBL" id="MU006234">
    <property type="protein sequence ID" value="KAF2822561.1"/>
    <property type="molecule type" value="Genomic_DNA"/>
</dbReference>